<dbReference type="GO" id="GO:0009820">
    <property type="term" value="P:alkaloid metabolic process"/>
    <property type="evidence" value="ECO:0007669"/>
    <property type="project" value="InterPro"/>
</dbReference>
<keyword evidence="1" id="KW-0808">Transferase</keyword>
<organism evidence="3 4">
    <name type="scientific">Streptomyces telluris</name>
    <dbReference type="NCBI Taxonomy" id="2720021"/>
    <lineage>
        <taxon>Bacteria</taxon>
        <taxon>Bacillati</taxon>
        <taxon>Actinomycetota</taxon>
        <taxon>Actinomycetes</taxon>
        <taxon>Kitasatosporales</taxon>
        <taxon>Streptomycetaceae</taxon>
        <taxon>Streptomyces</taxon>
    </lineage>
</organism>
<comment type="caution">
    <text evidence="3">The sequence shown here is derived from an EMBL/GenBank/DDBJ whole genome shotgun (WGS) entry which is preliminary data.</text>
</comment>
<dbReference type="RefSeq" id="WP_168094533.1">
    <property type="nucleotide sequence ID" value="NZ_JAATER010000265.1"/>
</dbReference>
<dbReference type="InterPro" id="IPR017795">
    <property type="entry name" value="ABBA_NscD-like"/>
</dbReference>
<protein>
    <recommendedName>
        <fullName evidence="5">Tryptophan dimethylallyltransferase</fullName>
    </recommendedName>
</protein>
<evidence type="ECO:0000256" key="1">
    <source>
        <dbReference type="ARBA" id="ARBA00022679"/>
    </source>
</evidence>
<keyword evidence="4" id="KW-1185">Reference proteome</keyword>
<sequence length="357" mass="38150">MARTLGLGAGGAGLVAAFHTMTRCWGTAAADELPLSDVSPDGSPIEFAAELDGAHPALQFAVEPLAPGVPAKDPAAARKVMSTLVERYGVDAERWSAVAEVLLPDDAACTHVAMYGAEARREGPIRFKVWFYLDVEGPLRNFDLLDAALERLGLSARRPVFGAGPDDRGRGVPFLLSLDLANDATARVKVYARHFAGSAGEMAATLAGYPGFRAGEVRSLCRLAGERPDFSTQPAVTCVSLADAGGVDRTQATLYVPLWTYAPDDALIRDRMRRFLAAQPGAARRYERLLADVAHRPLDAGTGVHNYVSWRPGGSGLRRKIYLSPQMHDVNPPTFGAGRRDRTEDPAAWTAAGSGRA</sequence>
<dbReference type="InterPro" id="IPR033964">
    <property type="entry name" value="ABBA"/>
</dbReference>
<dbReference type="AlphaFoldDB" id="A0A9X2RLJ2"/>
<dbReference type="Pfam" id="PF11991">
    <property type="entry name" value="Trp_DMAT"/>
    <property type="match status" value="1"/>
</dbReference>
<reference evidence="3" key="1">
    <citation type="submission" date="2022-06" db="EMBL/GenBank/DDBJ databases">
        <title>WGS of actinobacteria.</title>
        <authorList>
            <person name="Thawai C."/>
        </authorList>
    </citation>
    <scope>NUCLEOTIDE SEQUENCE</scope>
    <source>
        <strain evidence="3">AA8</strain>
    </source>
</reference>
<feature type="region of interest" description="Disordered" evidence="2">
    <location>
        <begin position="330"/>
        <end position="357"/>
    </location>
</feature>
<dbReference type="Proteomes" id="UP001142374">
    <property type="component" value="Unassembled WGS sequence"/>
</dbReference>
<dbReference type="GO" id="GO:0016765">
    <property type="term" value="F:transferase activity, transferring alkyl or aryl (other than methyl) groups"/>
    <property type="evidence" value="ECO:0007669"/>
    <property type="project" value="InterPro"/>
</dbReference>
<evidence type="ECO:0008006" key="5">
    <source>
        <dbReference type="Google" id="ProtNLM"/>
    </source>
</evidence>
<accession>A0A9X2RLJ2</accession>
<evidence type="ECO:0000313" key="4">
    <source>
        <dbReference type="Proteomes" id="UP001142374"/>
    </source>
</evidence>
<dbReference type="EMBL" id="JANIID010000011">
    <property type="protein sequence ID" value="MCQ8770982.1"/>
    <property type="molecule type" value="Genomic_DNA"/>
</dbReference>
<dbReference type="SFLD" id="SFLDS00036">
    <property type="entry name" value="Aromatic_Prenyltransferase"/>
    <property type="match status" value="1"/>
</dbReference>
<evidence type="ECO:0000313" key="3">
    <source>
        <dbReference type="EMBL" id="MCQ8770982.1"/>
    </source>
</evidence>
<gene>
    <name evidence="3" type="ORF">NQU55_14580</name>
</gene>
<name>A0A9X2RLJ2_9ACTN</name>
<evidence type="ECO:0000256" key="2">
    <source>
        <dbReference type="SAM" id="MobiDB-lite"/>
    </source>
</evidence>
<proteinExistence type="predicted"/>